<dbReference type="RefSeq" id="WP_425514293.1">
    <property type="nucleotide sequence ID" value="NZ_JAGINP010000006.1"/>
</dbReference>
<dbReference type="SUPFAM" id="SSF51735">
    <property type="entry name" value="NAD(P)-binding Rossmann-fold domains"/>
    <property type="match status" value="1"/>
</dbReference>
<keyword evidence="1" id="KW-0812">Transmembrane</keyword>
<protein>
    <submittedName>
        <fullName evidence="2">Nucleoside-diphosphate-sugar epimerase</fullName>
    </submittedName>
</protein>
<keyword evidence="1" id="KW-1133">Transmembrane helix</keyword>
<name>A0ABS4SJS2_9PROT</name>
<dbReference type="Proteomes" id="UP000781958">
    <property type="component" value="Unassembled WGS sequence"/>
</dbReference>
<evidence type="ECO:0000313" key="2">
    <source>
        <dbReference type="EMBL" id="MBP2292474.1"/>
    </source>
</evidence>
<keyword evidence="1" id="KW-0472">Membrane</keyword>
<keyword evidence="3" id="KW-1185">Reference proteome</keyword>
<feature type="transmembrane region" description="Helical" evidence="1">
    <location>
        <begin position="34"/>
        <end position="51"/>
    </location>
</feature>
<comment type="caution">
    <text evidence="2">The sequence shown here is derived from an EMBL/GenBank/DDBJ whole genome shotgun (WGS) entry which is preliminary data.</text>
</comment>
<accession>A0ABS4SJS2</accession>
<sequence length="62" mass="6300">MDRSFAGRVVVITGASSGIGRATAHAFAGRGATVLLATLALVGVPLGLMASRQWRSVPGHRA</sequence>
<evidence type="ECO:0000256" key="1">
    <source>
        <dbReference type="SAM" id="Phobius"/>
    </source>
</evidence>
<dbReference type="Gene3D" id="3.40.50.720">
    <property type="entry name" value="NAD(P)-binding Rossmann-like Domain"/>
    <property type="match status" value="1"/>
</dbReference>
<gene>
    <name evidence="2" type="ORF">J2851_002244</name>
</gene>
<dbReference type="InterPro" id="IPR002347">
    <property type="entry name" value="SDR_fam"/>
</dbReference>
<dbReference type="InterPro" id="IPR036291">
    <property type="entry name" value="NAD(P)-bd_dom_sf"/>
</dbReference>
<dbReference type="Pfam" id="PF00106">
    <property type="entry name" value="adh_short"/>
    <property type="match status" value="1"/>
</dbReference>
<organism evidence="2 3">
    <name type="scientific">Azospirillum rugosum</name>
    <dbReference type="NCBI Taxonomy" id="416170"/>
    <lineage>
        <taxon>Bacteria</taxon>
        <taxon>Pseudomonadati</taxon>
        <taxon>Pseudomonadota</taxon>
        <taxon>Alphaproteobacteria</taxon>
        <taxon>Rhodospirillales</taxon>
        <taxon>Azospirillaceae</taxon>
        <taxon>Azospirillum</taxon>
    </lineage>
</organism>
<evidence type="ECO:0000313" key="3">
    <source>
        <dbReference type="Proteomes" id="UP000781958"/>
    </source>
</evidence>
<reference evidence="2 3" key="1">
    <citation type="submission" date="2021-03" db="EMBL/GenBank/DDBJ databases">
        <title>Genomic Encyclopedia of Type Strains, Phase III (KMG-III): the genomes of soil and plant-associated and newly described type strains.</title>
        <authorList>
            <person name="Whitman W."/>
        </authorList>
    </citation>
    <scope>NUCLEOTIDE SEQUENCE [LARGE SCALE GENOMIC DNA]</scope>
    <source>
        <strain evidence="2 3">IMMIB AFH-6</strain>
    </source>
</reference>
<proteinExistence type="predicted"/>
<dbReference type="EMBL" id="JAGINP010000006">
    <property type="protein sequence ID" value="MBP2292474.1"/>
    <property type="molecule type" value="Genomic_DNA"/>
</dbReference>